<organism evidence="1 2">
    <name type="scientific">Trichinella zimbabwensis</name>
    <dbReference type="NCBI Taxonomy" id="268475"/>
    <lineage>
        <taxon>Eukaryota</taxon>
        <taxon>Metazoa</taxon>
        <taxon>Ecdysozoa</taxon>
        <taxon>Nematoda</taxon>
        <taxon>Enoplea</taxon>
        <taxon>Dorylaimia</taxon>
        <taxon>Trichinellida</taxon>
        <taxon>Trichinellidae</taxon>
        <taxon>Trichinella</taxon>
    </lineage>
</organism>
<reference evidence="1 2" key="1">
    <citation type="submission" date="2015-01" db="EMBL/GenBank/DDBJ databases">
        <title>Evolution of Trichinella species and genotypes.</title>
        <authorList>
            <person name="Korhonen P.K."/>
            <person name="Edoardo P."/>
            <person name="Giuseppe L.R."/>
            <person name="Gasser R.B."/>
        </authorList>
    </citation>
    <scope>NUCLEOTIDE SEQUENCE [LARGE SCALE GENOMIC DNA]</scope>
    <source>
        <strain evidence="1">ISS1029</strain>
    </source>
</reference>
<evidence type="ECO:0000313" key="2">
    <source>
        <dbReference type="Proteomes" id="UP000055024"/>
    </source>
</evidence>
<evidence type="ECO:0000313" key="1">
    <source>
        <dbReference type="EMBL" id="KRZ16912.1"/>
    </source>
</evidence>
<proteinExistence type="predicted"/>
<gene>
    <name evidence="1" type="ORF">T11_4436</name>
</gene>
<name>A0A0V1I2Z7_9BILA</name>
<dbReference type="AlphaFoldDB" id="A0A0V1I2Z7"/>
<keyword evidence="2" id="KW-1185">Reference proteome</keyword>
<sequence length="168" mass="19193">MLYKWSRDFRKPAYKAGKRAKRERTNGILLYIVFVLLLSRVVDTEPSLMLPSNPGSNSAENGKRGRINGSEWVRSPEILTKLSDVEARFEHMCNRRPGAQYPLQKKSHRRNKNRQMIIRKCAVIRDYQIRYGSELVKRVVNEKAGVSSVIIAHSSQLPALLAELQGTS</sequence>
<accession>A0A0V1I2Z7</accession>
<protein>
    <submittedName>
        <fullName evidence="1">Uncharacterized protein</fullName>
    </submittedName>
</protein>
<dbReference type="Proteomes" id="UP000055024">
    <property type="component" value="Unassembled WGS sequence"/>
</dbReference>
<comment type="caution">
    <text evidence="1">The sequence shown here is derived from an EMBL/GenBank/DDBJ whole genome shotgun (WGS) entry which is preliminary data.</text>
</comment>
<dbReference type="EMBL" id="JYDP01000009">
    <property type="protein sequence ID" value="KRZ16912.1"/>
    <property type="molecule type" value="Genomic_DNA"/>
</dbReference>